<organism evidence="4 5">
    <name type="scientific">Thermosipho affectus</name>
    <dbReference type="NCBI Taxonomy" id="660294"/>
    <lineage>
        <taxon>Bacteria</taxon>
        <taxon>Thermotogati</taxon>
        <taxon>Thermotogota</taxon>
        <taxon>Thermotogae</taxon>
        <taxon>Thermotogales</taxon>
        <taxon>Fervidobacteriaceae</taxon>
        <taxon>Thermosipho</taxon>
    </lineage>
</organism>
<dbReference type="EMBL" id="LBFC01000021">
    <property type="protein sequence ID" value="ONN26935.1"/>
    <property type="molecule type" value="Genomic_DNA"/>
</dbReference>
<keyword evidence="2" id="KW-0418">Kinase</keyword>
<proteinExistence type="predicted"/>
<dbReference type="Proteomes" id="UP000242616">
    <property type="component" value="Unassembled WGS sequence"/>
</dbReference>
<dbReference type="PROSITE" id="PS00583">
    <property type="entry name" value="PFKB_KINASES_1"/>
    <property type="match status" value="1"/>
</dbReference>
<name>A0ABX3IHN5_9BACT</name>
<sequence>MFYKEKVDIVCIGKTNLDILYYVDSIKLENNNISNFTVLSTGGKATNVAVNLSKLGLKVRLISCIGNDIFGKFIKNSLENILLFTPKIANTSTAVTSIIIDKNGNNTIFHNLGANKFLSEDQIPEKMELSFIQTGIPENTLIRALKNSKISFVELSETSQFEIIKKFKPEMVSLNLQEIQQISKKQTLKDNIQHLLKYTNNVILKMGKDGVLYANKKQMIQKKAKKVKVVNTTGAGDAVSAAYLYGYIKKWDIEKILNFSISFAAKKIQSHKSTI</sequence>
<feature type="domain" description="Carbohydrate kinase PfkB" evidence="3">
    <location>
        <begin position="8"/>
        <end position="273"/>
    </location>
</feature>
<comment type="caution">
    <text evidence="4">The sequence shown here is derived from an EMBL/GenBank/DDBJ whole genome shotgun (WGS) entry which is preliminary data.</text>
</comment>
<dbReference type="Gene3D" id="3.40.1190.20">
    <property type="match status" value="1"/>
</dbReference>
<dbReference type="InterPro" id="IPR002173">
    <property type="entry name" value="Carboh/pur_kinase_PfkB_CS"/>
</dbReference>
<evidence type="ECO:0000256" key="2">
    <source>
        <dbReference type="ARBA" id="ARBA00022777"/>
    </source>
</evidence>
<dbReference type="InterPro" id="IPR011611">
    <property type="entry name" value="PfkB_dom"/>
</dbReference>
<protein>
    <submittedName>
        <fullName evidence="4">Ribokinase</fullName>
    </submittedName>
</protein>
<dbReference type="Pfam" id="PF00294">
    <property type="entry name" value="PfkB"/>
    <property type="match status" value="1"/>
</dbReference>
<reference evidence="4 5" key="1">
    <citation type="submission" date="2015-06" db="EMBL/GenBank/DDBJ databases">
        <title>Genome sequencing of Thermotogales isolates from hydrothermal vents.</title>
        <authorList>
            <person name="Haverkamp T.H."/>
            <person name="Kublanov I.V."/>
            <person name="Nesbo C.L."/>
        </authorList>
    </citation>
    <scope>NUCLEOTIDE SEQUENCE [LARGE SCALE GENOMIC DNA]</scope>
    <source>
        <strain evidence="5">ik275mar</strain>
    </source>
</reference>
<gene>
    <name evidence="4" type="ORF">XJ44_06480</name>
</gene>
<keyword evidence="5" id="KW-1185">Reference proteome</keyword>
<evidence type="ECO:0000259" key="3">
    <source>
        <dbReference type="Pfam" id="PF00294"/>
    </source>
</evidence>
<dbReference type="PANTHER" id="PTHR10584">
    <property type="entry name" value="SUGAR KINASE"/>
    <property type="match status" value="1"/>
</dbReference>
<dbReference type="RefSeq" id="WP_075666180.1">
    <property type="nucleotide sequence ID" value="NZ_LBFC01000021.1"/>
</dbReference>
<dbReference type="InterPro" id="IPR029056">
    <property type="entry name" value="Ribokinase-like"/>
</dbReference>
<dbReference type="SUPFAM" id="SSF53613">
    <property type="entry name" value="Ribokinase-like"/>
    <property type="match status" value="1"/>
</dbReference>
<accession>A0ABX3IHN5</accession>
<keyword evidence="1" id="KW-0808">Transferase</keyword>
<evidence type="ECO:0000313" key="5">
    <source>
        <dbReference type="Proteomes" id="UP000242616"/>
    </source>
</evidence>
<evidence type="ECO:0000256" key="1">
    <source>
        <dbReference type="ARBA" id="ARBA00022679"/>
    </source>
</evidence>
<dbReference type="PROSITE" id="PS00584">
    <property type="entry name" value="PFKB_KINASES_2"/>
    <property type="match status" value="1"/>
</dbReference>
<evidence type="ECO:0000313" key="4">
    <source>
        <dbReference type="EMBL" id="ONN26935.1"/>
    </source>
</evidence>
<dbReference type="PANTHER" id="PTHR10584:SF166">
    <property type="entry name" value="RIBOKINASE"/>
    <property type="match status" value="1"/>
</dbReference>